<dbReference type="InParanoid" id="A0A286U6K1"/>
<name>A0A286U6K1_9AGAM</name>
<keyword evidence="2" id="KW-1185">Reference proteome</keyword>
<dbReference type="AlphaFoldDB" id="A0A286U6K1"/>
<gene>
    <name evidence="1" type="ORF">PNOK_0898200</name>
</gene>
<dbReference type="Proteomes" id="UP000217199">
    <property type="component" value="Unassembled WGS sequence"/>
</dbReference>
<proteinExistence type="predicted"/>
<comment type="caution">
    <text evidence="1">The sequence shown here is derived from an EMBL/GenBank/DDBJ whole genome shotgun (WGS) entry which is preliminary data.</text>
</comment>
<evidence type="ECO:0000313" key="1">
    <source>
        <dbReference type="EMBL" id="PAV15221.1"/>
    </source>
</evidence>
<organism evidence="1 2">
    <name type="scientific">Pyrrhoderma noxium</name>
    <dbReference type="NCBI Taxonomy" id="2282107"/>
    <lineage>
        <taxon>Eukaryota</taxon>
        <taxon>Fungi</taxon>
        <taxon>Dikarya</taxon>
        <taxon>Basidiomycota</taxon>
        <taxon>Agaricomycotina</taxon>
        <taxon>Agaricomycetes</taxon>
        <taxon>Hymenochaetales</taxon>
        <taxon>Hymenochaetaceae</taxon>
        <taxon>Pyrrhoderma</taxon>
    </lineage>
</organism>
<reference evidence="1 2" key="1">
    <citation type="journal article" date="2017" name="Mol. Ecol.">
        <title>Comparative and population genomic landscape of Phellinus noxius: A hypervariable fungus causing root rot in trees.</title>
        <authorList>
            <person name="Chung C.L."/>
            <person name="Lee T.J."/>
            <person name="Akiba M."/>
            <person name="Lee H.H."/>
            <person name="Kuo T.H."/>
            <person name="Liu D."/>
            <person name="Ke H.M."/>
            <person name="Yokoi T."/>
            <person name="Roa M.B."/>
            <person name="Lu M.J."/>
            <person name="Chang Y.Y."/>
            <person name="Ann P.J."/>
            <person name="Tsai J.N."/>
            <person name="Chen C.Y."/>
            <person name="Tzean S.S."/>
            <person name="Ota Y."/>
            <person name="Hattori T."/>
            <person name="Sahashi N."/>
            <person name="Liou R.F."/>
            <person name="Kikuchi T."/>
            <person name="Tsai I.J."/>
        </authorList>
    </citation>
    <scope>NUCLEOTIDE SEQUENCE [LARGE SCALE GENOMIC DNA]</scope>
    <source>
        <strain evidence="1 2">FFPRI411160</strain>
    </source>
</reference>
<dbReference type="EMBL" id="NBII01000010">
    <property type="protein sequence ID" value="PAV15221.1"/>
    <property type="molecule type" value="Genomic_DNA"/>
</dbReference>
<accession>A0A286U6K1</accession>
<sequence length="187" mass="19648">MIVGEALAKLTFVVKAEISEDGRSLAFVQPTYSPFAVQSFAVAKGVNICGTNLSLAQADKLGSTDCIMAIITFRVNSDDLSVALRYYALVAFGNPNLLCLLGSRMFINLIEAGQSDVKNESGTGIQTGGGSAVSDIQFGDPSGPQSIDQNLTGSQVSDGTISQIGLECENPGAIPGKWLFILSFTSW</sequence>
<evidence type="ECO:0000313" key="2">
    <source>
        <dbReference type="Proteomes" id="UP000217199"/>
    </source>
</evidence>
<protein>
    <submittedName>
        <fullName evidence="1">Uncharacterized protein</fullName>
    </submittedName>
</protein>